<dbReference type="SUPFAM" id="SSF49785">
    <property type="entry name" value="Galactose-binding domain-like"/>
    <property type="match status" value="1"/>
</dbReference>
<feature type="chain" id="PRO_5043140665" evidence="1">
    <location>
        <begin position="20"/>
        <end position="224"/>
    </location>
</feature>
<sequence length="224" mass="25745">MTTILTVVVLIFATPLMNAYNAFEKHSLETIIIQRRDLVNKTLFNFTDPENKTVFADWVEHSDNVENGGRSKATLVPLNGQNYQSAIFFYLLNHQANGPTFAGVHKIHYIRVLPLYDGVEIDLHRRGLNSTFKLIFDADCSNTLHCDSFESNFTTTEGRQQIQLPFNKLKQNFRETQRSNSKHSVLKQVYRFGIQAYTHINGSTKEYGAGSIEIYYIKVYKLKP</sequence>
<dbReference type="AlphaFoldDB" id="A0A183JRD9"/>
<evidence type="ECO:0000313" key="5">
    <source>
        <dbReference type="WBParaSite" id="SCUD_0000527801-mRNA-1"/>
    </source>
</evidence>
<organism evidence="5">
    <name type="scientific">Schistosoma curassoni</name>
    <dbReference type="NCBI Taxonomy" id="6186"/>
    <lineage>
        <taxon>Eukaryota</taxon>
        <taxon>Metazoa</taxon>
        <taxon>Spiralia</taxon>
        <taxon>Lophotrochozoa</taxon>
        <taxon>Platyhelminthes</taxon>
        <taxon>Trematoda</taxon>
        <taxon>Digenea</taxon>
        <taxon>Strigeidida</taxon>
        <taxon>Schistosomatoidea</taxon>
        <taxon>Schistosomatidae</taxon>
        <taxon>Schistosoma</taxon>
    </lineage>
</organism>
<evidence type="ECO:0000259" key="2">
    <source>
        <dbReference type="Pfam" id="PF08547"/>
    </source>
</evidence>
<reference evidence="5" key="1">
    <citation type="submission" date="2016-06" db="UniProtKB">
        <authorList>
            <consortium name="WormBaseParasite"/>
        </authorList>
    </citation>
    <scope>IDENTIFICATION</scope>
</reference>
<evidence type="ECO:0000313" key="3">
    <source>
        <dbReference type="EMBL" id="VDO94456.1"/>
    </source>
</evidence>
<keyword evidence="1" id="KW-0732">Signal</keyword>
<feature type="signal peptide" evidence="1">
    <location>
        <begin position="1"/>
        <end position="19"/>
    </location>
</feature>
<protein>
    <submittedName>
        <fullName evidence="5">CIA30 domain-containing protein</fullName>
    </submittedName>
</protein>
<dbReference type="Proteomes" id="UP000279833">
    <property type="component" value="Unassembled WGS sequence"/>
</dbReference>
<proteinExistence type="predicted"/>
<dbReference type="WBParaSite" id="SCUD_0000527801-mRNA-1">
    <property type="protein sequence ID" value="SCUD_0000527801-mRNA-1"/>
    <property type="gene ID" value="SCUD_0000527801"/>
</dbReference>
<feature type="domain" description="NADH:ubiquinone oxidoreductase intermediate-associated protein 30" evidence="2">
    <location>
        <begin position="44"/>
        <end position="201"/>
    </location>
</feature>
<evidence type="ECO:0000256" key="1">
    <source>
        <dbReference type="SAM" id="SignalP"/>
    </source>
</evidence>
<dbReference type="InterPro" id="IPR008979">
    <property type="entry name" value="Galactose-bd-like_sf"/>
</dbReference>
<dbReference type="Pfam" id="PF08547">
    <property type="entry name" value="CIA30"/>
    <property type="match status" value="1"/>
</dbReference>
<dbReference type="OrthoDB" id="426386at2759"/>
<keyword evidence="4" id="KW-1185">Reference proteome</keyword>
<gene>
    <name evidence="3" type="ORF">SCUD_LOCUS5277</name>
</gene>
<dbReference type="STRING" id="6186.A0A183JRD9"/>
<dbReference type="InterPro" id="IPR013857">
    <property type="entry name" value="NADH-UbQ_OxRdtase-assoc_prot30"/>
</dbReference>
<dbReference type="EMBL" id="UZAK01008279">
    <property type="protein sequence ID" value="VDO94456.1"/>
    <property type="molecule type" value="Genomic_DNA"/>
</dbReference>
<evidence type="ECO:0000313" key="4">
    <source>
        <dbReference type="Proteomes" id="UP000279833"/>
    </source>
</evidence>
<reference evidence="3 4" key="2">
    <citation type="submission" date="2018-11" db="EMBL/GenBank/DDBJ databases">
        <authorList>
            <consortium name="Pathogen Informatics"/>
        </authorList>
    </citation>
    <scope>NUCLEOTIDE SEQUENCE [LARGE SCALE GENOMIC DNA]</scope>
    <source>
        <strain evidence="3">Dakar</strain>
        <strain evidence="4">Dakar, Senegal</strain>
    </source>
</reference>
<accession>A0A183JRD9</accession>
<name>A0A183JRD9_9TREM</name>